<evidence type="ECO:0000259" key="20">
    <source>
        <dbReference type="PROSITE" id="PS51212"/>
    </source>
</evidence>
<comment type="subcellular location">
    <subcellularLocation>
        <location evidence="2">Endoplasmic reticulum membrane</location>
        <topology evidence="2">Single-pass type II membrane protein</topology>
    </subcellularLocation>
    <subcellularLocation>
        <location evidence="1">Golgi apparatus membrane</location>
        <topology evidence="1">Single-pass type II membrane protein</topology>
    </subcellularLocation>
</comment>
<sequence>MWIGIGRTKHSRLVTNSSCKHYSGSLLSHALSRMKTEECRLMAQDLVCNIDQLTPDSLPNRCPRFDENLQGLYIGCFRDSSSSRLLNGYLYKFNNNNSPSHCVNMCLLAGYSFAGVEYREECFCDTELTSAFALSTNSCEQYRCPNSENFCGGYNAIAVYRTGIIDKPLLIVNFTEPLESVADVRILFLLQLNGRNVRQIYRLLRIIYSPKHYYVIHVDKRQAYMFEEMKRVMSRIHNSGFDNFFVMERRYATIWAGTALLSMVLDVLTTVLHSLKWTNWDFMMNLSESDFPLLSMRELEYHLARNKERIFLSHHGYNTARFIQKQGLEYMFMQCEDRMWRLMKRSRFPKFIRLDGGSDWVVISQDFARYALSDDELPRTFRQLFKNVLLPVESFFHTLAANSEYCMQTVKGNLHLTNWKRQQGCRCAALKKIVDWCGCSPLVLRSSDIPKFSVESAQRKAVFFGRKFDPMLSQRTIAIAEAQALRFDKNLSATLLEGFARSLLPYGLNQSCTFKNLSSVTAYKESDEAPVQSIYNISCNGNGNKTQFIQILLESINPIKLGENIVNGYELVNLEIGSDLDLKEEIFRNYHNVLSEDDTIYAKLQWRRKASLSTSVHRNFTSPQIIVKWMKPSNVIVKQTTVLSYNSIFGNQYAELFSNETSPGEWIAEFVTVEDSVVTTIASIKFVIFSTANVYINDETVHKYFRRIDFCWETKNDRLLSCRETSWSATSSDPKSHFF</sequence>
<evidence type="ECO:0000256" key="2">
    <source>
        <dbReference type="ARBA" id="ARBA00004648"/>
    </source>
</evidence>
<dbReference type="SMART" id="SM00321">
    <property type="entry name" value="WSC"/>
    <property type="match status" value="1"/>
</dbReference>
<comment type="similarity">
    <text evidence="5">Belongs to the glycosyltransferase 14 family. XylT subfamily.</text>
</comment>
<dbReference type="InterPro" id="IPR002889">
    <property type="entry name" value="WSC_carb-bd"/>
</dbReference>
<keyword evidence="22" id="KW-1185">Reference proteome</keyword>
<dbReference type="GO" id="GO:0046872">
    <property type="term" value="F:metal ion binding"/>
    <property type="evidence" value="ECO:0007669"/>
    <property type="project" value="UniProtKB-KW"/>
</dbReference>
<name>A0A0N5CPH9_THECL</name>
<keyword evidence="14" id="KW-0333">Golgi apparatus</keyword>
<dbReference type="AlphaFoldDB" id="A0A0N5CPH9"/>
<evidence type="ECO:0000256" key="1">
    <source>
        <dbReference type="ARBA" id="ARBA00004323"/>
    </source>
</evidence>
<dbReference type="STRING" id="103827.A0A0N5CPH9"/>
<evidence type="ECO:0000313" key="23">
    <source>
        <dbReference type="WBParaSite" id="TCLT_0000212201-mRNA-1"/>
    </source>
</evidence>
<comment type="catalytic activity">
    <reaction evidence="19">
        <text>UDP-alpha-D-xylose + L-seryl-[protein] = 3-O-(beta-D-xylosyl)-L-seryl-[protein] + UDP + H(+)</text>
        <dbReference type="Rhea" id="RHEA:50192"/>
        <dbReference type="Rhea" id="RHEA-COMP:9863"/>
        <dbReference type="Rhea" id="RHEA-COMP:12567"/>
        <dbReference type="ChEBI" id="CHEBI:15378"/>
        <dbReference type="ChEBI" id="CHEBI:29999"/>
        <dbReference type="ChEBI" id="CHEBI:57632"/>
        <dbReference type="ChEBI" id="CHEBI:58223"/>
        <dbReference type="ChEBI" id="CHEBI:132085"/>
        <dbReference type="EC" id="2.4.2.26"/>
    </reaction>
</comment>
<keyword evidence="16" id="KW-1015">Disulfide bond</keyword>
<dbReference type="GO" id="GO:0030158">
    <property type="term" value="F:protein xylosyltransferase activity"/>
    <property type="evidence" value="ECO:0007669"/>
    <property type="project" value="UniProtKB-EC"/>
</dbReference>
<reference evidence="23" key="1">
    <citation type="submission" date="2017-02" db="UniProtKB">
        <authorList>
            <consortium name="WormBaseParasite"/>
        </authorList>
    </citation>
    <scope>IDENTIFICATION</scope>
</reference>
<dbReference type="UniPathway" id="UPA00755"/>
<evidence type="ECO:0000256" key="10">
    <source>
        <dbReference type="ARBA" id="ARBA00022723"/>
    </source>
</evidence>
<evidence type="ECO:0000256" key="5">
    <source>
        <dbReference type="ARBA" id="ARBA00010195"/>
    </source>
</evidence>
<evidence type="ECO:0000256" key="8">
    <source>
        <dbReference type="ARBA" id="ARBA00022679"/>
    </source>
</evidence>
<reference evidence="21 22" key="2">
    <citation type="submission" date="2018-11" db="EMBL/GenBank/DDBJ databases">
        <authorList>
            <consortium name="Pathogen Informatics"/>
        </authorList>
    </citation>
    <scope>NUCLEOTIDE SEQUENCE [LARGE SCALE GENOMIC DNA]</scope>
</reference>
<keyword evidence="11" id="KW-0256">Endoplasmic reticulum</keyword>
<evidence type="ECO:0000313" key="22">
    <source>
        <dbReference type="Proteomes" id="UP000276776"/>
    </source>
</evidence>
<evidence type="ECO:0000256" key="12">
    <source>
        <dbReference type="ARBA" id="ARBA00022968"/>
    </source>
</evidence>
<evidence type="ECO:0000256" key="16">
    <source>
        <dbReference type="ARBA" id="ARBA00023157"/>
    </source>
</evidence>
<evidence type="ECO:0000256" key="3">
    <source>
        <dbReference type="ARBA" id="ARBA00004840"/>
    </source>
</evidence>
<dbReference type="InterPro" id="IPR003406">
    <property type="entry name" value="Glyco_trans_14"/>
</dbReference>
<dbReference type="GO" id="GO:0000139">
    <property type="term" value="C:Golgi membrane"/>
    <property type="evidence" value="ECO:0007669"/>
    <property type="project" value="UniProtKB-SubCell"/>
</dbReference>
<keyword evidence="7" id="KW-0328">Glycosyltransferase</keyword>
<dbReference type="InterPro" id="IPR024448">
    <property type="entry name" value="XylT_C"/>
</dbReference>
<gene>
    <name evidence="21" type="ORF">TCLT_LOCUS2123</name>
</gene>
<accession>A0A0N5CPH9</accession>
<dbReference type="InterPro" id="IPR043538">
    <property type="entry name" value="XYLT"/>
</dbReference>
<keyword evidence="17" id="KW-0325">Glycoprotein</keyword>
<dbReference type="PROSITE" id="PS51212">
    <property type="entry name" value="WSC"/>
    <property type="match status" value="1"/>
</dbReference>
<dbReference type="WBParaSite" id="TCLT_0000212201-mRNA-1">
    <property type="protein sequence ID" value="TCLT_0000212201-mRNA-1"/>
    <property type="gene ID" value="TCLT_0000212201"/>
</dbReference>
<evidence type="ECO:0000256" key="4">
    <source>
        <dbReference type="ARBA" id="ARBA00005093"/>
    </source>
</evidence>
<evidence type="ECO:0000256" key="9">
    <source>
        <dbReference type="ARBA" id="ARBA00022692"/>
    </source>
</evidence>
<feature type="domain" description="WSC" evidence="20">
    <location>
        <begin position="70"/>
        <end position="163"/>
    </location>
</feature>
<keyword evidence="9" id="KW-0812">Transmembrane</keyword>
<comment type="pathway">
    <text evidence="3">Glycan metabolism; chondroitin sulfate biosynthesis.</text>
</comment>
<evidence type="ECO:0000256" key="17">
    <source>
        <dbReference type="ARBA" id="ARBA00023180"/>
    </source>
</evidence>
<evidence type="ECO:0000256" key="11">
    <source>
        <dbReference type="ARBA" id="ARBA00022824"/>
    </source>
</evidence>
<keyword evidence="13" id="KW-1133">Transmembrane helix</keyword>
<keyword evidence="10" id="KW-0479">Metal-binding</keyword>
<keyword evidence="12" id="KW-0735">Signal-anchor</keyword>
<dbReference type="PANTHER" id="PTHR46025">
    <property type="entry name" value="XYLOSYLTRANSFERASE OXT"/>
    <property type="match status" value="1"/>
</dbReference>
<organism evidence="23">
    <name type="scientific">Thelazia callipaeda</name>
    <name type="common">Oriental eyeworm</name>
    <name type="synonym">Parasitic nematode</name>
    <dbReference type="NCBI Taxonomy" id="103827"/>
    <lineage>
        <taxon>Eukaryota</taxon>
        <taxon>Metazoa</taxon>
        <taxon>Ecdysozoa</taxon>
        <taxon>Nematoda</taxon>
        <taxon>Chromadorea</taxon>
        <taxon>Rhabditida</taxon>
        <taxon>Spirurina</taxon>
        <taxon>Spiruromorpha</taxon>
        <taxon>Thelazioidea</taxon>
        <taxon>Thelaziidae</taxon>
        <taxon>Thelazia</taxon>
    </lineage>
</organism>
<dbReference type="GO" id="GO:0015012">
    <property type="term" value="P:heparan sulfate proteoglycan biosynthetic process"/>
    <property type="evidence" value="ECO:0007669"/>
    <property type="project" value="UniProtKB-UniPathway"/>
</dbReference>
<evidence type="ECO:0000256" key="15">
    <source>
        <dbReference type="ARBA" id="ARBA00023136"/>
    </source>
</evidence>
<keyword evidence="15" id="KW-0472">Membrane</keyword>
<evidence type="ECO:0000256" key="18">
    <source>
        <dbReference type="ARBA" id="ARBA00042865"/>
    </source>
</evidence>
<dbReference type="GO" id="GO:0005789">
    <property type="term" value="C:endoplasmic reticulum membrane"/>
    <property type="evidence" value="ECO:0007669"/>
    <property type="project" value="UniProtKB-SubCell"/>
</dbReference>
<dbReference type="GO" id="GO:0050650">
    <property type="term" value="P:chondroitin sulfate proteoglycan biosynthetic process"/>
    <property type="evidence" value="ECO:0007669"/>
    <property type="project" value="TreeGrafter"/>
</dbReference>
<dbReference type="UniPathway" id="UPA00756"/>
<proteinExistence type="inferred from homology"/>
<evidence type="ECO:0000256" key="14">
    <source>
        <dbReference type="ARBA" id="ARBA00023034"/>
    </source>
</evidence>
<dbReference type="EMBL" id="UYYF01000370">
    <property type="protein sequence ID" value="VDM97897.1"/>
    <property type="molecule type" value="Genomic_DNA"/>
</dbReference>
<evidence type="ECO:0000256" key="6">
    <source>
        <dbReference type="ARBA" id="ARBA00011972"/>
    </source>
</evidence>
<comment type="pathway">
    <text evidence="4">Glycan metabolism; heparan sulfate biosynthesis.</text>
</comment>
<evidence type="ECO:0000313" key="21">
    <source>
        <dbReference type="EMBL" id="VDM97897.1"/>
    </source>
</evidence>
<dbReference type="PANTHER" id="PTHR46025:SF3">
    <property type="entry name" value="XYLOSYLTRANSFERASE OXT"/>
    <property type="match status" value="1"/>
</dbReference>
<dbReference type="EC" id="2.4.2.26" evidence="6"/>
<evidence type="ECO:0000256" key="7">
    <source>
        <dbReference type="ARBA" id="ARBA00022676"/>
    </source>
</evidence>
<dbReference type="Pfam" id="PF12529">
    <property type="entry name" value="Xylo_C"/>
    <property type="match status" value="1"/>
</dbReference>
<evidence type="ECO:0000256" key="19">
    <source>
        <dbReference type="ARBA" id="ARBA00047847"/>
    </source>
</evidence>
<dbReference type="OMA" id="RMFRIGK"/>
<evidence type="ECO:0000256" key="13">
    <source>
        <dbReference type="ARBA" id="ARBA00022989"/>
    </source>
</evidence>
<dbReference type="Proteomes" id="UP000276776">
    <property type="component" value="Unassembled WGS sequence"/>
</dbReference>
<keyword evidence="8" id="KW-0808">Transferase</keyword>
<dbReference type="OrthoDB" id="2019572at2759"/>
<protein>
    <recommendedName>
        <fullName evidence="6">protein xylosyltransferase</fullName>
        <ecNumber evidence="6">2.4.2.26</ecNumber>
    </recommendedName>
    <alternativeName>
        <fullName evidence="18">Peptide O-xylosyltransferase</fullName>
    </alternativeName>
</protein>
<dbReference type="Pfam" id="PF02485">
    <property type="entry name" value="Branch"/>
    <property type="match status" value="1"/>
</dbReference>
<dbReference type="Pfam" id="PF01822">
    <property type="entry name" value="WSC"/>
    <property type="match status" value="1"/>
</dbReference>